<dbReference type="GO" id="GO:0005886">
    <property type="term" value="C:plasma membrane"/>
    <property type="evidence" value="ECO:0007669"/>
    <property type="project" value="UniProtKB-SubCell"/>
</dbReference>
<comment type="subcellular location">
    <subcellularLocation>
        <location evidence="1">Cell membrane</location>
        <topology evidence="1">Multi-pass membrane protein</topology>
    </subcellularLocation>
</comment>
<dbReference type="PRINTS" id="PR01036">
    <property type="entry name" value="TCRTETB"/>
</dbReference>
<dbReference type="InterPro" id="IPR011701">
    <property type="entry name" value="MFS"/>
</dbReference>
<feature type="transmembrane region" description="Helical" evidence="6">
    <location>
        <begin position="298"/>
        <end position="321"/>
    </location>
</feature>
<evidence type="ECO:0000313" key="9">
    <source>
        <dbReference type="Proteomes" id="UP000242610"/>
    </source>
</evidence>
<evidence type="ECO:0000256" key="4">
    <source>
        <dbReference type="ARBA" id="ARBA00022989"/>
    </source>
</evidence>
<name>A0A1C4H5P9_9BIFI</name>
<evidence type="ECO:0000313" key="8">
    <source>
        <dbReference type="EMBL" id="SCC80113.1"/>
    </source>
</evidence>
<feature type="transmembrane region" description="Helical" evidence="6">
    <location>
        <begin position="333"/>
        <end position="353"/>
    </location>
</feature>
<accession>A0A1C4H5P9</accession>
<dbReference type="PROSITE" id="PS50850">
    <property type="entry name" value="MFS"/>
    <property type="match status" value="1"/>
</dbReference>
<evidence type="ECO:0000256" key="3">
    <source>
        <dbReference type="ARBA" id="ARBA00022692"/>
    </source>
</evidence>
<feature type="transmembrane region" description="Helical" evidence="6">
    <location>
        <begin position="208"/>
        <end position="228"/>
    </location>
</feature>
<protein>
    <submittedName>
        <fullName evidence="8">MFS transporter, DHA2 family, metal-tetracycline-proton antiporter</fullName>
    </submittedName>
</protein>
<feature type="transmembrane region" description="Helical" evidence="6">
    <location>
        <begin position="441"/>
        <end position="459"/>
    </location>
</feature>
<dbReference type="PANTHER" id="PTHR42718:SF9">
    <property type="entry name" value="MAJOR FACILITATOR SUPERFAMILY MULTIDRUG TRANSPORTER MFSC"/>
    <property type="match status" value="1"/>
</dbReference>
<dbReference type="InterPro" id="IPR020846">
    <property type="entry name" value="MFS_dom"/>
</dbReference>
<dbReference type="GO" id="GO:0022857">
    <property type="term" value="F:transmembrane transporter activity"/>
    <property type="evidence" value="ECO:0007669"/>
    <property type="project" value="InterPro"/>
</dbReference>
<feature type="transmembrane region" description="Helical" evidence="6">
    <location>
        <begin position="272"/>
        <end position="292"/>
    </location>
</feature>
<dbReference type="OrthoDB" id="3247348at2"/>
<dbReference type="SUPFAM" id="SSF103473">
    <property type="entry name" value="MFS general substrate transporter"/>
    <property type="match status" value="2"/>
</dbReference>
<keyword evidence="4 6" id="KW-1133">Transmembrane helix</keyword>
<feature type="transmembrane region" description="Helical" evidence="6">
    <location>
        <begin position="359"/>
        <end position="379"/>
    </location>
</feature>
<dbReference type="Pfam" id="PF07690">
    <property type="entry name" value="MFS_1"/>
    <property type="match status" value="2"/>
</dbReference>
<gene>
    <name evidence="8" type="ORF">GA0061077_1029</name>
</gene>
<keyword evidence="5 6" id="KW-0472">Membrane</keyword>
<feature type="transmembrane region" description="Helical" evidence="6">
    <location>
        <begin position="149"/>
        <end position="172"/>
    </location>
</feature>
<dbReference type="InterPro" id="IPR036259">
    <property type="entry name" value="MFS_trans_sf"/>
</dbReference>
<dbReference type="AlphaFoldDB" id="A0A1C4H5P9"/>
<dbReference type="EMBL" id="FMBL01000002">
    <property type="protein sequence ID" value="SCC80113.1"/>
    <property type="molecule type" value="Genomic_DNA"/>
</dbReference>
<evidence type="ECO:0000259" key="7">
    <source>
        <dbReference type="PROSITE" id="PS50850"/>
    </source>
</evidence>
<evidence type="ECO:0000256" key="6">
    <source>
        <dbReference type="SAM" id="Phobius"/>
    </source>
</evidence>
<organism evidence="8 9">
    <name type="scientific">Bifidobacterium commune</name>
    <dbReference type="NCBI Taxonomy" id="1505727"/>
    <lineage>
        <taxon>Bacteria</taxon>
        <taxon>Bacillati</taxon>
        <taxon>Actinomycetota</taxon>
        <taxon>Actinomycetes</taxon>
        <taxon>Bifidobacteriales</taxon>
        <taxon>Bifidobacteriaceae</taxon>
        <taxon>Bifidobacterium</taxon>
    </lineage>
</organism>
<evidence type="ECO:0000256" key="1">
    <source>
        <dbReference type="ARBA" id="ARBA00004651"/>
    </source>
</evidence>
<feature type="transmembrane region" description="Helical" evidence="6">
    <location>
        <begin position="400"/>
        <end position="421"/>
    </location>
</feature>
<proteinExistence type="predicted"/>
<sequence>MTDVSPQTTTAEADALFEENRRKTKKALPSLLIVFTLGTLMLQAFNLVFQNIGDSLNMSSSASLISTLPGIVLGVVCMLYGTLCDFISPKRITIAGVTALVLGSLLGFFGASNFWIVLIARMIQVAGAQVEGSVFLVMAMKYLKDNEKAVYLGVFNAVYYLASAFGVFAGGFITSFDWKYLFLVPALSIFCVPFIVKNTPDISAKGEKMDYIGIIIFALFAALIAIYFSFPSVWYIVGIIALAAIFALWVAFSSHPFLSKSFITNGKFMSIVLLQFVYYFFNFACVPIYNIIGDKIYNMPLTTISLCLTIVYVVATIVGVFSGPLINKLGRTTTLAIASVMLVVGFAGSAIFITTSFWLLTALACIFIAGITAVYTPLYDAASYALPVDENGRGVGILDLVMNTSASIGMAVYSALMANPAMETKGLFGVDKGVAAATSNMFWIMATAALLALILFVIFRKSFKSNKQ</sequence>
<dbReference type="STRING" id="1505727.GA0061077_1029"/>
<feature type="transmembrane region" description="Helical" evidence="6">
    <location>
        <begin position="178"/>
        <end position="196"/>
    </location>
</feature>
<keyword evidence="9" id="KW-1185">Reference proteome</keyword>
<keyword evidence="3 6" id="KW-0812">Transmembrane</keyword>
<feature type="transmembrane region" description="Helical" evidence="6">
    <location>
        <begin position="92"/>
        <end position="109"/>
    </location>
</feature>
<dbReference type="Proteomes" id="UP000242610">
    <property type="component" value="Unassembled WGS sequence"/>
</dbReference>
<dbReference type="RefSeq" id="WP_091847861.1">
    <property type="nucleotide sequence ID" value="NZ_FMBL01000002.1"/>
</dbReference>
<feature type="transmembrane region" description="Helical" evidence="6">
    <location>
        <begin position="61"/>
        <end position="80"/>
    </location>
</feature>
<keyword evidence="2" id="KW-0813">Transport</keyword>
<evidence type="ECO:0000256" key="5">
    <source>
        <dbReference type="ARBA" id="ARBA00023136"/>
    </source>
</evidence>
<evidence type="ECO:0000256" key="2">
    <source>
        <dbReference type="ARBA" id="ARBA00022448"/>
    </source>
</evidence>
<dbReference type="PANTHER" id="PTHR42718">
    <property type="entry name" value="MAJOR FACILITATOR SUPERFAMILY MULTIDRUG TRANSPORTER MFSC"/>
    <property type="match status" value="1"/>
</dbReference>
<reference evidence="9" key="1">
    <citation type="submission" date="2016-08" db="EMBL/GenBank/DDBJ databases">
        <authorList>
            <person name="Varghese N."/>
            <person name="Submissions Spin"/>
        </authorList>
    </citation>
    <scope>NUCLEOTIDE SEQUENCE [LARGE SCALE GENOMIC DNA]</scope>
    <source>
        <strain evidence="9">R-52791</strain>
    </source>
</reference>
<feature type="transmembrane region" description="Helical" evidence="6">
    <location>
        <begin position="31"/>
        <end position="49"/>
    </location>
</feature>
<feature type="domain" description="Major facilitator superfamily (MFS) profile" evidence="7">
    <location>
        <begin position="27"/>
        <end position="464"/>
    </location>
</feature>
<dbReference type="Gene3D" id="1.20.1250.20">
    <property type="entry name" value="MFS general substrate transporter like domains"/>
    <property type="match status" value="2"/>
</dbReference>
<feature type="transmembrane region" description="Helical" evidence="6">
    <location>
        <begin position="234"/>
        <end position="252"/>
    </location>
</feature>